<sequence length="147" mass="17164">MLERKLTNDYIRGLIDGEGTFTFTTSRNYAGVKIKVPAFQLRMHIRDLDLVEGVRDHLGLKSKVYTYHHPGKDGANRGPYAMLIVREIGNLKNTIIPFFYNKLAGHKATQFREWLENIRDDPMVPKTYDILYRLHENGYYAKNPKFD</sequence>
<evidence type="ECO:0000259" key="1">
    <source>
        <dbReference type="Pfam" id="PF00961"/>
    </source>
</evidence>
<accession>A0A1G1ZAK5</accession>
<dbReference type="Gene3D" id="3.10.28.10">
    <property type="entry name" value="Homing endonucleases"/>
    <property type="match status" value="1"/>
</dbReference>
<dbReference type="AlphaFoldDB" id="A0A1G1ZAK5"/>
<feature type="domain" description="Homing endonuclease LAGLIDADG" evidence="1">
    <location>
        <begin position="12"/>
        <end position="116"/>
    </location>
</feature>
<organism evidence="2 3">
    <name type="scientific">Candidatus Colwellbacteria bacterium RIFCSPLOWO2_02_FULL_45_11</name>
    <dbReference type="NCBI Taxonomy" id="1797692"/>
    <lineage>
        <taxon>Bacteria</taxon>
        <taxon>Candidatus Colwelliibacteriota</taxon>
    </lineage>
</organism>
<comment type="caution">
    <text evidence="2">The sequence shown here is derived from an EMBL/GenBank/DDBJ whole genome shotgun (WGS) entry which is preliminary data.</text>
</comment>
<dbReference type="EMBL" id="MHJA01000021">
    <property type="protein sequence ID" value="OGY60900.1"/>
    <property type="molecule type" value="Genomic_DNA"/>
</dbReference>
<name>A0A1G1ZAK5_9BACT</name>
<evidence type="ECO:0000313" key="2">
    <source>
        <dbReference type="EMBL" id="OGY60900.1"/>
    </source>
</evidence>
<proteinExistence type="predicted"/>
<reference evidence="2 3" key="1">
    <citation type="journal article" date="2016" name="Nat. Commun.">
        <title>Thousands of microbial genomes shed light on interconnected biogeochemical processes in an aquifer system.</title>
        <authorList>
            <person name="Anantharaman K."/>
            <person name="Brown C.T."/>
            <person name="Hug L.A."/>
            <person name="Sharon I."/>
            <person name="Castelle C.J."/>
            <person name="Probst A.J."/>
            <person name="Thomas B.C."/>
            <person name="Singh A."/>
            <person name="Wilkins M.J."/>
            <person name="Karaoz U."/>
            <person name="Brodie E.L."/>
            <person name="Williams K.H."/>
            <person name="Hubbard S.S."/>
            <person name="Banfield J.F."/>
        </authorList>
    </citation>
    <scope>NUCLEOTIDE SEQUENCE [LARGE SCALE GENOMIC DNA]</scope>
</reference>
<dbReference type="Proteomes" id="UP000176544">
    <property type="component" value="Unassembled WGS sequence"/>
</dbReference>
<dbReference type="InterPro" id="IPR027434">
    <property type="entry name" value="Homing_endonucl"/>
</dbReference>
<dbReference type="SUPFAM" id="SSF55608">
    <property type="entry name" value="Homing endonucleases"/>
    <property type="match status" value="1"/>
</dbReference>
<gene>
    <name evidence="2" type="ORF">A3I33_02155</name>
</gene>
<dbReference type="GO" id="GO:0004519">
    <property type="term" value="F:endonuclease activity"/>
    <property type="evidence" value="ECO:0007669"/>
    <property type="project" value="InterPro"/>
</dbReference>
<dbReference type="InterPro" id="IPR004860">
    <property type="entry name" value="LAGLIDADG_dom"/>
</dbReference>
<evidence type="ECO:0000313" key="3">
    <source>
        <dbReference type="Proteomes" id="UP000176544"/>
    </source>
</evidence>
<protein>
    <recommendedName>
        <fullName evidence="1">Homing endonuclease LAGLIDADG domain-containing protein</fullName>
    </recommendedName>
</protein>
<dbReference type="Pfam" id="PF00961">
    <property type="entry name" value="LAGLIDADG_1"/>
    <property type="match status" value="1"/>
</dbReference>